<dbReference type="Gene3D" id="3.30.160.390">
    <property type="entry name" value="Integrase, DNA-binding domain"/>
    <property type="match status" value="1"/>
</dbReference>
<dbReference type="InterPro" id="IPR002104">
    <property type="entry name" value="Integrase_catalytic"/>
</dbReference>
<evidence type="ECO:0000256" key="2">
    <source>
        <dbReference type="ARBA" id="ARBA00022908"/>
    </source>
</evidence>
<evidence type="ECO:0000256" key="1">
    <source>
        <dbReference type="ARBA" id="ARBA00008857"/>
    </source>
</evidence>
<dbReference type="InterPro" id="IPR011010">
    <property type="entry name" value="DNA_brk_join_enz"/>
</dbReference>
<gene>
    <name evidence="6" type="ORF">HJ536_06695</name>
</gene>
<dbReference type="Pfam" id="PF22022">
    <property type="entry name" value="Phage_int_M"/>
    <property type="match status" value="1"/>
</dbReference>
<evidence type="ECO:0000313" key="6">
    <source>
        <dbReference type="EMBL" id="NVO23041.1"/>
    </source>
</evidence>
<evidence type="ECO:0000259" key="5">
    <source>
        <dbReference type="PROSITE" id="PS51898"/>
    </source>
</evidence>
<dbReference type="RefSeq" id="WP_177157124.1">
    <property type="nucleotide sequence ID" value="NZ_JABCJE010000002.1"/>
</dbReference>
<dbReference type="InterPro" id="IPR025166">
    <property type="entry name" value="Integrase_DNA_bind_dom"/>
</dbReference>
<dbReference type="EMBL" id="JABCJE010000002">
    <property type="protein sequence ID" value="NVO23041.1"/>
    <property type="molecule type" value="Genomic_DNA"/>
</dbReference>
<name>A0A850QAT4_9RHOB</name>
<dbReference type="GO" id="GO:0015074">
    <property type="term" value="P:DNA integration"/>
    <property type="evidence" value="ECO:0007669"/>
    <property type="project" value="UniProtKB-KW"/>
</dbReference>
<protein>
    <submittedName>
        <fullName evidence="6">Tyrosine-type recombinase/integrase</fullName>
    </submittedName>
</protein>
<dbReference type="Proteomes" id="UP000592216">
    <property type="component" value="Unassembled WGS sequence"/>
</dbReference>
<dbReference type="PROSITE" id="PS51898">
    <property type="entry name" value="TYR_RECOMBINASE"/>
    <property type="match status" value="1"/>
</dbReference>
<evidence type="ECO:0000256" key="3">
    <source>
        <dbReference type="ARBA" id="ARBA00023125"/>
    </source>
</evidence>
<dbReference type="GO" id="GO:0006310">
    <property type="term" value="P:DNA recombination"/>
    <property type="evidence" value="ECO:0007669"/>
    <property type="project" value="UniProtKB-KW"/>
</dbReference>
<accession>A0A850QAT4</accession>
<comment type="similarity">
    <text evidence="1">Belongs to the 'phage' integrase family.</text>
</comment>
<evidence type="ECO:0000313" key="7">
    <source>
        <dbReference type="Proteomes" id="UP000592216"/>
    </source>
</evidence>
<dbReference type="CDD" id="cd00801">
    <property type="entry name" value="INT_P4_C"/>
    <property type="match status" value="1"/>
</dbReference>
<organism evidence="6 7">
    <name type="scientific">Donghicola mangrovi</name>
    <dbReference type="NCBI Taxonomy" id="2729614"/>
    <lineage>
        <taxon>Bacteria</taxon>
        <taxon>Pseudomonadati</taxon>
        <taxon>Pseudomonadota</taxon>
        <taxon>Alphaproteobacteria</taxon>
        <taxon>Rhodobacterales</taxon>
        <taxon>Roseobacteraceae</taxon>
        <taxon>Donghicola</taxon>
    </lineage>
</organism>
<dbReference type="InterPro" id="IPR050808">
    <property type="entry name" value="Phage_Integrase"/>
</dbReference>
<keyword evidence="4" id="KW-0233">DNA recombination</keyword>
<reference evidence="6 7" key="1">
    <citation type="submission" date="2020-04" db="EMBL/GenBank/DDBJ databases">
        <title>Donghicola sp., a member of the Rhodobacteraceae family isolated from mangrove forest in Thailand.</title>
        <authorList>
            <person name="Charoenyingcharoen P."/>
            <person name="Yukphan P."/>
        </authorList>
    </citation>
    <scope>NUCLEOTIDE SEQUENCE [LARGE SCALE GENOMIC DNA]</scope>
    <source>
        <strain evidence="6 7">B5-SW-15</strain>
    </source>
</reference>
<dbReference type="AlphaFoldDB" id="A0A850QAT4"/>
<dbReference type="Pfam" id="PF00589">
    <property type="entry name" value="Phage_integrase"/>
    <property type="match status" value="1"/>
</dbReference>
<dbReference type="Pfam" id="PF13356">
    <property type="entry name" value="Arm-DNA-bind_3"/>
    <property type="match status" value="1"/>
</dbReference>
<dbReference type="InterPro" id="IPR013762">
    <property type="entry name" value="Integrase-like_cat_sf"/>
</dbReference>
<keyword evidence="3" id="KW-0238">DNA-binding</keyword>
<dbReference type="PANTHER" id="PTHR30629:SF2">
    <property type="entry name" value="PROPHAGE INTEGRASE INTS-RELATED"/>
    <property type="match status" value="1"/>
</dbReference>
<dbReference type="Gene3D" id="1.10.443.10">
    <property type="entry name" value="Intergrase catalytic core"/>
    <property type="match status" value="1"/>
</dbReference>
<feature type="domain" description="Tyr recombinase" evidence="5">
    <location>
        <begin position="214"/>
        <end position="397"/>
    </location>
</feature>
<dbReference type="Gene3D" id="1.10.150.130">
    <property type="match status" value="1"/>
</dbReference>
<evidence type="ECO:0000256" key="4">
    <source>
        <dbReference type="ARBA" id="ARBA00023172"/>
    </source>
</evidence>
<keyword evidence="2" id="KW-0229">DNA integration</keyword>
<dbReference type="InterPro" id="IPR038488">
    <property type="entry name" value="Integrase_DNA-bd_sf"/>
</dbReference>
<dbReference type="InterPro" id="IPR010998">
    <property type="entry name" value="Integrase_recombinase_N"/>
</dbReference>
<dbReference type="PANTHER" id="PTHR30629">
    <property type="entry name" value="PROPHAGE INTEGRASE"/>
    <property type="match status" value="1"/>
</dbReference>
<comment type="caution">
    <text evidence="6">The sequence shown here is derived from an EMBL/GenBank/DDBJ whole genome shotgun (WGS) entry which is preliminary data.</text>
</comment>
<dbReference type="GO" id="GO:0003677">
    <property type="term" value="F:DNA binding"/>
    <property type="evidence" value="ECO:0007669"/>
    <property type="project" value="UniProtKB-KW"/>
</dbReference>
<dbReference type="SUPFAM" id="SSF56349">
    <property type="entry name" value="DNA breaking-rejoining enzymes"/>
    <property type="match status" value="1"/>
</dbReference>
<dbReference type="InterPro" id="IPR053876">
    <property type="entry name" value="Phage_int_M"/>
</dbReference>
<sequence length="410" mass="46222">MVKQLTDTQARALKAGGKAVPVGGVKGLRLIPGKLDGRGKYELRFTSPVTGKRRDMGLGNYPDISLGKIRTIAIQHWQVIDEGRDPIMVRDEEKRAIHRASAKMTFKEAAEKAYAQKKDGFKNQKHSAQWINTLRQHAYPRVGNLPVEGLTTSDFAEVLKPIWLKTPETADRVRQRCHAVMEHCIAEQLIQTNPLQSVKKLLPQQKKASNAHHCAVPYLDLPDVIRLIYPDPQKVSAGRSALTFVILTATRSGEVRKLTWDQIDFAERMWHIPAENTKTGASHEVPLSEQALRILNYQRGSYDGDYKEVFRASARGPLSDMTLTKVLRDNNIVGDVPGRTATTHGFRSTFRDWAAENGYPFEVAEAALAHTVKGGAVRPYYRTRHLEQRKDMMNAWGDHVFSKWDVLKVT</sequence>
<proteinExistence type="inferred from homology"/>